<feature type="domain" description="Phosphatase tensin-type" evidence="11">
    <location>
        <begin position="222"/>
        <end position="393"/>
    </location>
</feature>
<dbReference type="AlphaFoldDB" id="A0A0N4Z354"/>
<dbReference type="SMART" id="SM01326">
    <property type="entry name" value="PTEN_C2"/>
    <property type="match status" value="1"/>
</dbReference>
<feature type="compositionally biased region" description="Polar residues" evidence="9">
    <location>
        <begin position="70"/>
        <end position="90"/>
    </location>
</feature>
<dbReference type="SMART" id="SM00404">
    <property type="entry name" value="PTPc_motif"/>
    <property type="match status" value="1"/>
</dbReference>
<keyword evidence="4" id="KW-0963">Cytoplasm</keyword>
<evidence type="ECO:0000256" key="2">
    <source>
        <dbReference type="ARBA" id="ARBA00004496"/>
    </source>
</evidence>
<sequence length="1086" mass="124769">MSCTSTNSFVENCNYGSISTLSEISEVESNRSVIKELENNHKQGMEIGKCNSLMITSNISKISSKEMKNDNISPSSSLQNINPLSYSSSNDIRKRNGSKSSFQSTITSSGIATLSNCSTNDLSNSCLINFNNESSSPHTLIETAIKEESFFPSDEVLDEKSLPPKKEIINIFGGGVVKSQKIYKNDIDLKKETKMRISSTSNSQTSGKMCNPLKKIVSQNRRRYINDGFNLDLTYITDRIIAMGYPAEDSEKLYRNSMNETKRFLEHYHSKHYLVFNLRGQYIYDEKNFDNRVRIFEMTDHHPPRLELMAPFCREVHKYLLEDPKNIVAVHCKAGKGRTGVMICAYLVYINFYLSPRKNMEYYSILRTMDNKGVTIPSQRRYVYYFHHLRQKQLNYIPLRVELVGIYIERPPKSDTKVTKGELKIRVANGDIEVFCGKGLSFTNKKAEEEEEMWRMYGLSVGEDNYNPNDPQNNKDIISRRCYGWTISKENKRVFLEGDIRVDLFREPQLKLIGYKKKDIKIGHIWFSTMFTCPGFCDGNYIHGDELYAYPGNKSDLVKEVKKPILKNYKGKELEQKSLSTSSIPQTNTTGECENKNKICGFVPESQKQASKISVSLNKMKQKFSQTRKSLPETNTRVNESSAKNFSTCDSNVEYIRELEVDKPPGLNLHCPEESLKLIYPGNHRPPRETINEILKEAYDKNLIVDTYNERRLSTVNSGKLIPKAPEGEPNGDGPYCLKRKNDEHVQIYNVIEIDRAYKNKSIDDGFKIIIVTRCIDTENKEEVELAEKFVNETYKKQKERDIRKSKHIRKASSSNVNRENMYGTFNDNFDKKDFEDQIFKNDPRLDDSQQRKYFFRQRIDSLSHHPEIHYHCPLKNYSSIECINGTCKNKGNVTCENKNYNVSPTNDEKKGNEKYVNNIKNEENTKNERSNIFYDDEDEVCCEFENNYDICIHKNGRTRTMIPATAVEQFGTPKPNFSSPLQTPRNSGNYESDDRFIKYLSDKEHQVSQEKECLPKNSLSSIRSSIGSQIVIEEINSSESSWATSSSCSSITSAADPLCESESLDKSEDEYVSGDITPNRVVDDE</sequence>
<dbReference type="InterPro" id="IPR051281">
    <property type="entry name" value="Dual-spec_lipid-protein_phosph"/>
</dbReference>
<dbReference type="InterPro" id="IPR014020">
    <property type="entry name" value="Tensin_C2-dom"/>
</dbReference>
<feature type="domain" description="Tyrosine specific protein phosphatases" evidence="10">
    <location>
        <begin position="310"/>
        <end position="381"/>
    </location>
</feature>
<feature type="region of interest" description="Disordered" evidence="9">
    <location>
        <begin position="67"/>
        <end position="103"/>
    </location>
</feature>
<dbReference type="GO" id="GO:0005634">
    <property type="term" value="C:nucleus"/>
    <property type="evidence" value="ECO:0007669"/>
    <property type="project" value="TreeGrafter"/>
</dbReference>
<evidence type="ECO:0000313" key="12">
    <source>
        <dbReference type="Proteomes" id="UP000038045"/>
    </source>
</evidence>
<proteinExistence type="inferred from homology"/>
<dbReference type="GO" id="GO:0004725">
    <property type="term" value="F:protein tyrosine phosphatase activity"/>
    <property type="evidence" value="ECO:0007669"/>
    <property type="project" value="TreeGrafter"/>
</dbReference>
<dbReference type="InterPro" id="IPR045101">
    <property type="entry name" value="PTP_PTEN"/>
</dbReference>
<feature type="compositionally biased region" description="Polar residues" evidence="9">
    <location>
        <begin position="976"/>
        <end position="990"/>
    </location>
</feature>
<comment type="subcellular location">
    <subcellularLocation>
        <location evidence="1">Cell projection</location>
        <location evidence="1">Neuron projection</location>
    </subcellularLocation>
    <subcellularLocation>
        <location evidence="2">Cytoplasm</location>
    </subcellularLocation>
</comment>
<feature type="region of interest" description="Disordered" evidence="9">
    <location>
        <begin position="970"/>
        <end position="990"/>
    </location>
</feature>
<dbReference type="GO" id="GO:0008285">
    <property type="term" value="P:negative regulation of cell population proliferation"/>
    <property type="evidence" value="ECO:0007669"/>
    <property type="project" value="TreeGrafter"/>
</dbReference>
<dbReference type="PANTHER" id="PTHR12305">
    <property type="entry name" value="PHOSPHATASE WITH HOMOLOGY TO TENSIN"/>
    <property type="match status" value="1"/>
</dbReference>
<dbReference type="PROSITE" id="PS50056">
    <property type="entry name" value="TYR_PHOSPHATASE_2"/>
    <property type="match status" value="1"/>
</dbReference>
<dbReference type="Proteomes" id="UP000038045">
    <property type="component" value="Unplaced"/>
</dbReference>
<dbReference type="GO" id="GO:0050793">
    <property type="term" value="P:regulation of developmental process"/>
    <property type="evidence" value="ECO:0007669"/>
    <property type="project" value="UniProtKB-ARBA"/>
</dbReference>
<dbReference type="PANTHER" id="PTHR12305:SF81">
    <property type="entry name" value="PHOSPHATIDYLINOSITOL 3,4,5-TRISPHOSPHATE 3-PHOSPHATASE AND DUAL-SPECIFICITY PROTEIN PHOSPHATASE PTEN"/>
    <property type="match status" value="1"/>
</dbReference>
<dbReference type="InterPro" id="IPR000387">
    <property type="entry name" value="Tyr_Pase_dom"/>
</dbReference>
<accession>A0A0N4Z354</accession>
<evidence type="ECO:0000256" key="7">
    <source>
        <dbReference type="ARBA" id="ARBA00023098"/>
    </source>
</evidence>
<evidence type="ECO:0000256" key="4">
    <source>
        <dbReference type="ARBA" id="ARBA00022490"/>
    </source>
</evidence>
<keyword evidence="7" id="KW-0443">Lipid metabolism</keyword>
<dbReference type="InterPro" id="IPR016130">
    <property type="entry name" value="Tyr_Pase_AS"/>
</dbReference>
<keyword evidence="5" id="KW-0378">Hydrolase</keyword>
<dbReference type="CDD" id="cd14509">
    <property type="entry name" value="PTP_PTEN"/>
    <property type="match status" value="1"/>
</dbReference>
<dbReference type="Gene3D" id="3.90.190.10">
    <property type="entry name" value="Protein tyrosine phosphatase superfamily"/>
    <property type="match status" value="1"/>
</dbReference>
<evidence type="ECO:0000259" key="10">
    <source>
        <dbReference type="PROSITE" id="PS50056"/>
    </source>
</evidence>
<dbReference type="PROSITE" id="PS51181">
    <property type="entry name" value="PPASE_TENSIN"/>
    <property type="match status" value="1"/>
</dbReference>
<reference evidence="13" key="1">
    <citation type="submission" date="2017-02" db="UniProtKB">
        <authorList>
            <consortium name="WormBaseParasite"/>
        </authorList>
    </citation>
    <scope>IDENTIFICATION</scope>
</reference>
<dbReference type="InterPro" id="IPR003595">
    <property type="entry name" value="Tyr_Pase_cat"/>
</dbReference>
<protein>
    <submittedName>
        <fullName evidence="13">Phosphatase tensin-type domain-containing protein</fullName>
    </submittedName>
</protein>
<dbReference type="WBParaSite" id="PTRK_0000133300.1">
    <property type="protein sequence ID" value="PTRK_0000133300.1"/>
    <property type="gene ID" value="PTRK_0000133300"/>
</dbReference>
<evidence type="ECO:0000256" key="8">
    <source>
        <dbReference type="ARBA" id="ARBA00023273"/>
    </source>
</evidence>
<dbReference type="GO" id="GO:0005829">
    <property type="term" value="C:cytosol"/>
    <property type="evidence" value="ECO:0007669"/>
    <property type="project" value="TreeGrafter"/>
</dbReference>
<dbReference type="SUPFAM" id="SSF52799">
    <property type="entry name" value="(Phosphotyrosine protein) phosphatases II"/>
    <property type="match status" value="1"/>
</dbReference>
<dbReference type="STRING" id="131310.A0A0N4Z354"/>
<dbReference type="PROSITE" id="PS00383">
    <property type="entry name" value="TYR_PHOSPHATASE_1"/>
    <property type="match status" value="1"/>
</dbReference>
<evidence type="ECO:0000256" key="9">
    <source>
        <dbReference type="SAM" id="MobiDB-lite"/>
    </source>
</evidence>
<dbReference type="InterPro" id="IPR029023">
    <property type="entry name" value="Tensin_phosphatase"/>
</dbReference>
<feature type="region of interest" description="Disordered" evidence="9">
    <location>
        <begin position="1060"/>
        <end position="1086"/>
    </location>
</feature>
<evidence type="ECO:0000256" key="6">
    <source>
        <dbReference type="ARBA" id="ARBA00022912"/>
    </source>
</evidence>
<evidence type="ECO:0000256" key="1">
    <source>
        <dbReference type="ARBA" id="ARBA00004487"/>
    </source>
</evidence>
<comment type="similarity">
    <text evidence="3">Belongs to the PTEN phosphatase protein family.</text>
</comment>
<dbReference type="GO" id="GO:0046856">
    <property type="term" value="P:phosphatidylinositol dephosphorylation"/>
    <property type="evidence" value="ECO:0007669"/>
    <property type="project" value="TreeGrafter"/>
</dbReference>
<keyword evidence="12" id="KW-1185">Reference proteome</keyword>
<dbReference type="GO" id="GO:0043005">
    <property type="term" value="C:neuron projection"/>
    <property type="evidence" value="ECO:0007669"/>
    <property type="project" value="UniProtKB-SubCell"/>
</dbReference>
<keyword evidence="6" id="KW-0904">Protein phosphatase</keyword>
<dbReference type="GO" id="GO:0048870">
    <property type="term" value="P:cell motility"/>
    <property type="evidence" value="ECO:0007669"/>
    <property type="project" value="TreeGrafter"/>
</dbReference>
<evidence type="ECO:0000313" key="13">
    <source>
        <dbReference type="WBParaSite" id="PTRK_0000133300.1"/>
    </source>
</evidence>
<dbReference type="InterPro" id="IPR029021">
    <property type="entry name" value="Prot-tyrosine_phosphatase-like"/>
</dbReference>
<evidence type="ECO:0000256" key="5">
    <source>
        <dbReference type="ARBA" id="ARBA00022801"/>
    </source>
</evidence>
<dbReference type="GO" id="GO:0005886">
    <property type="term" value="C:plasma membrane"/>
    <property type="evidence" value="ECO:0007669"/>
    <property type="project" value="TreeGrafter"/>
</dbReference>
<evidence type="ECO:0000259" key="11">
    <source>
        <dbReference type="PROSITE" id="PS51181"/>
    </source>
</evidence>
<dbReference type="GO" id="GO:0016314">
    <property type="term" value="F:phosphatidylinositol-3,4,5-trisphosphate 3-phosphatase activity"/>
    <property type="evidence" value="ECO:0007669"/>
    <property type="project" value="TreeGrafter"/>
</dbReference>
<dbReference type="GO" id="GO:0051896">
    <property type="term" value="P:regulation of phosphatidylinositol 3-kinase/protein kinase B signal transduction"/>
    <property type="evidence" value="ECO:0007669"/>
    <property type="project" value="TreeGrafter"/>
</dbReference>
<name>A0A0N4Z354_PARTI</name>
<keyword evidence="8" id="KW-0966">Cell projection</keyword>
<organism evidence="12 13">
    <name type="scientific">Parastrongyloides trichosuri</name>
    <name type="common">Possum-specific nematode worm</name>
    <dbReference type="NCBI Taxonomy" id="131310"/>
    <lineage>
        <taxon>Eukaryota</taxon>
        <taxon>Metazoa</taxon>
        <taxon>Ecdysozoa</taxon>
        <taxon>Nematoda</taxon>
        <taxon>Chromadorea</taxon>
        <taxon>Rhabditida</taxon>
        <taxon>Tylenchina</taxon>
        <taxon>Panagrolaimomorpha</taxon>
        <taxon>Strongyloidoidea</taxon>
        <taxon>Strongyloididae</taxon>
        <taxon>Parastrongyloides</taxon>
    </lineage>
</organism>
<dbReference type="Pfam" id="PF22785">
    <property type="entry name" value="Tc-R-P"/>
    <property type="match status" value="1"/>
</dbReference>
<dbReference type="GO" id="GO:0043491">
    <property type="term" value="P:phosphatidylinositol 3-kinase/protein kinase B signal transduction"/>
    <property type="evidence" value="ECO:0007669"/>
    <property type="project" value="TreeGrafter"/>
</dbReference>
<evidence type="ECO:0000256" key="3">
    <source>
        <dbReference type="ARBA" id="ARBA00007881"/>
    </source>
</evidence>